<feature type="region of interest" description="Disordered" evidence="1">
    <location>
        <begin position="62"/>
        <end position="82"/>
    </location>
</feature>
<dbReference type="AlphaFoldDB" id="A0A9P8NTG6"/>
<gene>
    <name evidence="2" type="ORF">OGATHE_006598</name>
</gene>
<dbReference type="EMBL" id="JAEUBD010001571">
    <property type="protein sequence ID" value="KAH3658872.1"/>
    <property type="molecule type" value="Genomic_DNA"/>
</dbReference>
<comment type="caution">
    <text evidence="2">The sequence shown here is derived from an EMBL/GenBank/DDBJ whole genome shotgun (WGS) entry which is preliminary data.</text>
</comment>
<reference evidence="2" key="1">
    <citation type="journal article" date="2021" name="Open Biol.">
        <title>Shared evolutionary footprints suggest mitochondrial oxidative damage underlies multiple complex I losses in fungi.</title>
        <authorList>
            <person name="Schikora-Tamarit M.A."/>
            <person name="Marcet-Houben M."/>
            <person name="Nosek J."/>
            <person name="Gabaldon T."/>
        </authorList>
    </citation>
    <scope>NUCLEOTIDE SEQUENCE</scope>
    <source>
        <strain evidence="2">NCAIM Y.01608</strain>
    </source>
</reference>
<keyword evidence="3" id="KW-1185">Reference proteome</keyword>
<accession>A0A9P8NTG6</accession>
<organism evidence="2 3">
    <name type="scientific">Ogataea polymorpha</name>
    <dbReference type="NCBI Taxonomy" id="460523"/>
    <lineage>
        <taxon>Eukaryota</taxon>
        <taxon>Fungi</taxon>
        <taxon>Dikarya</taxon>
        <taxon>Ascomycota</taxon>
        <taxon>Saccharomycotina</taxon>
        <taxon>Pichiomycetes</taxon>
        <taxon>Pichiales</taxon>
        <taxon>Pichiaceae</taxon>
        <taxon>Ogataea</taxon>
    </lineage>
</organism>
<dbReference type="Proteomes" id="UP000788993">
    <property type="component" value="Unassembled WGS sequence"/>
</dbReference>
<feature type="compositionally biased region" description="Polar residues" evidence="1">
    <location>
        <begin position="1"/>
        <end position="16"/>
    </location>
</feature>
<proteinExistence type="predicted"/>
<name>A0A9P8NTG6_9ASCO</name>
<sequence length="186" mass="20965">MVANSFPTGSVNSPLSPSDDGDSAWSSYVPFSSSPRNLAKLMVSFREKSSAKLLATGRAPEPGLTCNLETSMRSRRRTSEPYSNGTLEPVFLSEARILILAAAMSSRSVSIKWWHEMASNLERISFNILMLMFLWYNIELNMSSRFPRIITTKLRTGRHCLVLDSRSLQMLISSRWFSSLTIDSSW</sequence>
<feature type="region of interest" description="Disordered" evidence="1">
    <location>
        <begin position="1"/>
        <end position="22"/>
    </location>
</feature>
<reference evidence="2" key="2">
    <citation type="submission" date="2021-01" db="EMBL/GenBank/DDBJ databases">
        <authorList>
            <person name="Schikora-Tamarit M.A."/>
        </authorList>
    </citation>
    <scope>NUCLEOTIDE SEQUENCE</scope>
    <source>
        <strain evidence="2">NCAIM Y.01608</strain>
    </source>
</reference>
<protein>
    <submittedName>
        <fullName evidence="2">Uncharacterized protein</fullName>
    </submittedName>
</protein>
<evidence type="ECO:0000313" key="3">
    <source>
        <dbReference type="Proteomes" id="UP000788993"/>
    </source>
</evidence>
<evidence type="ECO:0000256" key="1">
    <source>
        <dbReference type="SAM" id="MobiDB-lite"/>
    </source>
</evidence>
<evidence type="ECO:0000313" key="2">
    <source>
        <dbReference type="EMBL" id="KAH3658872.1"/>
    </source>
</evidence>